<accession>A0A848GD90</accession>
<dbReference type="GO" id="GO:0007165">
    <property type="term" value="P:signal transduction"/>
    <property type="evidence" value="ECO:0007669"/>
    <property type="project" value="UniProtKB-KW"/>
</dbReference>
<dbReference type="PROSITE" id="PS50111">
    <property type="entry name" value="CHEMOTAXIS_TRANSDUC_2"/>
    <property type="match status" value="1"/>
</dbReference>
<dbReference type="SMART" id="SM00283">
    <property type="entry name" value="MA"/>
    <property type="match status" value="1"/>
</dbReference>
<evidence type="ECO:0000256" key="2">
    <source>
        <dbReference type="PROSITE-ProRule" id="PRU00284"/>
    </source>
</evidence>
<proteinExistence type="predicted"/>
<dbReference type="RefSeq" id="WP_169146980.1">
    <property type="nucleotide sequence ID" value="NZ_JABBGA010000015.1"/>
</dbReference>
<dbReference type="SUPFAM" id="SSF58104">
    <property type="entry name" value="Methyl-accepting chemotaxis protein (MCP) signaling domain"/>
    <property type="match status" value="1"/>
</dbReference>
<protein>
    <submittedName>
        <fullName evidence="4">Chemotaxis protein</fullName>
    </submittedName>
</protein>
<dbReference type="Proteomes" id="UP000580043">
    <property type="component" value="Unassembled WGS sequence"/>
</dbReference>
<keyword evidence="1 2" id="KW-0807">Transducer</keyword>
<organism evidence="4 5">
    <name type="scientific">Zoogloea dura</name>
    <dbReference type="NCBI Taxonomy" id="2728840"/>
    <lineage>
        <taxon>Bacteria</taxon>
        <taxon>Pseudomonadati</taxon>
        <taxon>Pseudomonadota</taxon>
        <taxon>Betaproteobacteria</taxon>
        <taxon>Rhodocyclales</taxon>
        <taxon>Zoogloeaceae</taxon>
        <taxon>Zoogloea</taxon>
    </lineage>
</organism>
<dbReference type="InterPro" id="IPR004089">
    <property type="entry name" value="MCPsignal_dom"/>
</dbReference>
<reference evidence="4 5" key="1">
    <citation type="submission" date="2020-04" db="EMBL/GenBank/DDBJ databases">
        <title>Zoogloea sp. G-4-1-14 isolated from soil.</title>
        <authorList>
            <person name="Dahal R.H."/>
        </authorList>
    </citation>
    <scope>NUCLEOTIDE SEQUENCE [LARGE SCALE GENOMIC DNA]</scope>
    <source>
        <strain evidence="4 5">G-4-1-14</strain>
    </source>
</reference>
<dbReference type="AlphaFoldDB" id="A0A848GD90"/>
<feature type="domain" description="Methyl-accepting transducer" evidence="3">
    <location>
        <begin position="169"/>
        <end position="370"/>
    </location>
</feature>
<gene>
    <name evidence="4" type="ORF">HHL15_16925</name>
</gene>
<dbReference type="EMBL" id="JABBGA010000015">
    <property type="protein sequence ID" value="NML27441.1"/>
    <property type="molecule type" value="Genomic_DNA"/>
</dbReference>
<dbReference type="PANTHER" id="PTHR32089">
    <property type="entry name" value="METHYL-ACCEPTING CHEMOTAXIS PROTEIN MCPB"/>
    <property type="match status" value="1"/>
</dbReference>
<dbReference type="Gene3D" id="1.10.287.950">
    <property type="entry name" value="Methyl-accepting chemotaxis protein"/>
    <property type="match status" value="1"/>
</dbReference>
<evidence type="ECO:0000256" key="1">
    <source>
        <dbReference type="ARBA" id="ARBA00023224"/>
    </source>
</evidence>
<dbReference type="GO" id="GO:0016020">
    <property type="term" value="C:membrane"/>
    <property type="evidence" value="ECO:0007669"/>
    <property type="project" value="InterPro"/>
</dbReference>
<evidence type="ECO:0000313" key="5">
    <source>
        <dbReference type="Proteomes" id="UP000580043"/>
    </source>
</evidence>
<sequence>MKNSSFRFKREWAVAALIAAAAGLAFVSPWAVLPALLPALVLSLWPGRGASSELERFDTLLQQVSKGQLGGRLPQRLADPTLESIRVNLNSALDQTETSFRELLGSMQALSDGRSGRRLQLAGLHGSFRSVLARIQTLLDEVEGAQESVAREALLSRIFLRSEKGLSMAITHADRALNAVGGDSQRSRELALTFGDSASAMSEAAHRMAGALSGAEKAAEAGVAVLDDLNGKTQAIHRLTGHIDAVAKKTTLLALNASIEAARAGEAGRGFAVVAEEVSKLADQAQRSAEEIAIATSAIGESMATATAEIAALREAVVGARGTADEFSSGLARSAESAAQVQTLATSIGQGAESMDASMHLVATAQKARADATTILHGKPIAIESLSEIEREALQIAQARKWVKGTKDREALVGIYDRLFAGIERQMR</sequence>
<name>A0A848GD90_9RHOO</name>
<dbReference type="Pfam" id="PF00015">
    <property type="entry name" value="MCPsignal"/>
    <property type="match status" value="1"/>
</dbReference>
<evidence type="ECO:0000259" key="3">
    <source>
        <dbReference type="PROSITE" id="PS50111"/>
    </source>
</evidence>
<keyword evidence="5" id="KW-1185">Reference proteome</keyword>
<comment type="caution">
    <text evidence="4">The sequence shown here is derived from an EMBL/GenBank/DDBJ whole genome shotgun (WGS) entry which is preliminary data.</text>
</comment>
<dbReference type="PANTHER" id="PTHR32089:SF112">
    <property type="entry name" value="LYSOZYME-LIKE PROTEIN-RELATED"/>
    <property type="match status" value="1"/>
</dbReference>
<evidence type="ECO:0000313" key="4">
    <source>
        <dbReference type="EMBL" id="NML27441.1"/>
    </source>
</evidence>